<keyword evidence="4" id="KW-0694">RNA-binding</keyword>
<dbReference type="InterPro" id="IPR033133">
    <property type="entry name" value="PUM-HD"/>
</dbReference>
<organism evidence="8 9">
    <name type="scientific">Lithohypha guttulata</name>
    <dbReference type="NCBI Taxonomy" id="1690604"/>
    <lineage>
        <taxon>Eukaryota</taxon>
        <taxon>Fungi</taxon>
        <taxon>Dikarya</taxon>
        <taxon>Ascomycota</taxon>
        <taxon>Pezizomycotina</taxon>
        <taxon>Eurotiomycetes</taxon>
        <taxon>Chaetothyriomycetidae</taxon>
        <taxon>Chaetothyriales</taxon>
        <taxon>Trichomeriaceae</taxon>
        <taxon>Lithohypha</taxon>
    </lineage>
</organism>
<dbReference type="InterPro" id="IPR016024">
    <property type="entry name" value="ARM-type_fold"/>
</dbReference>
<keyword evidence="2" id="KW-0698">rRNA processing</keyword>
<dbReference type="PANTHER" id="PTHR13389:SF0">
    <property type="entry name" value="PUMILIO HOMOLOG 3"/>
    <property type="match status" value="1"/>
</dbReference>
<dbReference type="InterPro" id="IPR040059">
    <property type="entry name" value="PUM3"/>
</dbReference>
<dbReference type="Gene3D" id="1.25.10.10">
    <property type="entry name" value="Leucine-rich Repeat Variant"/>
    <property type="match status" value="1"/>
</dbReference>
<dbReference type="PANTHER" id="PTHR13389">
    <property type="entry name" value="PUMILIO HOMOLOG 3"/>
    <property type="match status" value="1"/>
</dbReference>
<evidence type="ECO:0000256" key="1">
    <source>
        <dbReference type="ARBA" id="ARBA00022517"/>
    </source>
</evidence>
<evidence type="ECO:0000256" key="4">
    <source>
        <dbReference type="ARBA" id="ARBA00022884"/>
    </source>
</evidence>
<dbReference type="GO" id="GO:0003729">
    <property type="term" value="F:mRNA binding"/>
    <property type="evidence" value="ECO:0007669"/>
    <property type="project" value="TreeGrafter"/>
</dbReference>
<evidence type="ECO:0000313" key="8">
    <source>
        <dbReference type="EMBL" id="KAK5091175.1"/>
    </source>
</evidence>
<feature type="compositionally biased region" description="Basic and acidic residues" evidence="6">
    <location>
        <begin position="21"/>
        <end position="32"/>
    </location>
</feature>
<evidence type="ECO:0000259" key="7">
    <source>
        <dbReference type="PROSITE" id="PS50303"/>
    </source>
</evidence>
<accession>A0AAN7T7V8</accession>
<feature type="region of interest" description="Disordered" evidence="6">
    <location>
        <begin position="622"/>
        <end position="685"/>
    </location>
</feature>
<evidence type="ECO:0000256" key="3">
    <source>
        <dbReference type="ARBA" id="ARBA00022737"/>
    </source>
</evidence>
<keyword evidence="1" id="KW-0690">Ribosome biogenesis</keyword>
<dbReference type="InterPro" id="IPR011989">
    <property type="entry name" value="ARM-like"/>
</dbReference>
<dbReference type="InterPro" id="IPR012959">
    <property type="entry name" value="CPL_dom"/>
</dbReference>
<dbReference type="GO" id="GO:0006364">
    <property type="term" value="P:rRNA processing"/>
    <property type="evidence" value="ECO:0007669"/>
    <property type="project" value="UniProtKB-KW"/>
</dbReference>
<feature type="domain" description="PUM-HD" evidence="7">
    <location>
        <begin position="78"/>
        <end position="461"/>
    </location>
</feature>
<dbReference type="Proteomes" id="UP001309876">
    <property type="component" value="Unassembled WGS sequence"/>
</dbReference>
<evidence type="ECO:0000256" key="2">
    <source>
        <dbReference type="ARBA" id="ARBA00022552"/>
    </source>
</evidence>
<reference evidence="8 9" key="1">
    <citation type="submission" date="2023-08" db="EMBL/GenBank/DDBJ databases">
        <title>Black Yeasts Isolated from many extreme environments.</title>
        <authorList>
            <person name="Coleine C."/>
            <person name="Stajich J.E."/>
            <person name="Selbmann L."/>
        </authorList>
    </citation>
    <scope>NUCLEOTIDE SEQUENCE [LARGE SCALE GENOMIC DNA]</scope>
    <source>
        <strain evidence="8 9">CCFEE 5910</strain>
    </source>
</reference>
<dbReference type="EMBL" id="JAVRRJ010000001">
    <property type="protein sequence ID" value="KAK5091175.1"/>
    <property type="molecule type" value="Genomic_DNA"/>
</dbReference>
<dbReference type="AlphaFoldDB" id="A0AAN7T7V8"/>
<dbReference type="SMART" id="SM00025">
    <property type="entry name" value="Pumilio"/>
    <property type="match status" value="3"/>
</dbReference>
<dbReference type="PROSITE" id="PS50303">
    <property type="entry name" value="PUM_HD"/>
    <property type="match status" value="1"/>
</dbReference>
<feature type="region of interest" description="Disordered" evidence="6">
    <location>
        <begin position="1"/>
        <end position="59"/>
    </location>
</feature>
<comment type="function">
    <text evidence="5">RNA-binding nucleolar protein required for pre-rRNA processing. Involved in production of 18S rRNA and assembly of small ribosomal subunit.</text>
</comment>
<feature type="compositionally biased region" description="Basic and acidic residues" evidence="6">
    <location>
        <begin position="629"/>
        <end position="644"/>
    </location>
</feature>
<dbReference type="GO" id="GO:0006417">
    <property type="term" value="P:regulation of translation"/>
    <property type="evidence" value="ECO:0007669"/>
    <property type="project" value="TreeGrafter"/>
</dbReference>
<evidence type="ECO:0000313" key="9">
    <source>
        <dbReference type="Proteomes" id="UP001309876"/>
    </source>
</evidence>
<evidence type="ECO:0000256" key="6">
    <source>
        <dbReference type="SAM" id="MobiDB-lite"/>
    </source>
</evidence>
<keyword evidence="3" id="KW-0677">Repeat</keyword>
<keyword evidence="9" id="KW-1185">Reference proteome</keyword>
<comment type="caution">
    <text evidence="8">The sequence shown here is derived from an EMBL/GenBank/DDBJ whole genome shotgun (WGS) entry which is preliminary data.</text>
</comment>
<gene>
    <name evidence="8" type="primary">puf6</name>
    <name evidence="8" type="ORF">LTR05_001355</name>
</gene>
<evidence type="ECO:0000256" key="5">
    <source>
        <dbReference type="ARBA" id="ARBA00024893"/>
    </source>
</evidence>
<dbReference type="InterPro" id="IPR001313">
    <property type="entry name" value="Pumilio_RNA-bd_rpt"/>
</dbReference>
<name>A0AAN7T7V8_9EURO</name>
<protein>
    <submittedName>
        <fullName evidence="8">Pumilio y domain member 6</fullName>
    </submittedName>
</protein>
<dbReference type="Pfam" id="PF08144">
    <property type="entry name" value="CPL"/>
    <property type="match status" value="1"/>
</dbReference>
<sequence length="685" mass="76772">MAIEKRKSSGDAGPPHKKVRSDHNGLHPDRQRFQNGSGKPQDGKDGFLNGTSSKEAHYKQKQLRAERVAAKPNADNIARSKKIWERLRIKSAVPKDERKKLVEELFSIITGRVKDFVFKHDSVRVVQCAIKYATPEQKTQIAQELRGSYRELAESKYAKFLVAKLITSDSSAKGENKVRDVVVPEFYGHVKRMIRHPEASWIMDDIYRTIASPQQKARLLREWYGGEFALQSLQNKHEEVTADLAQILKESPGKKSPIMQQLKEMTNQLVQKKTTGFTMLHDALLQYFLNCNVGSPEHGEFLEMLRDDEEGDLFKNLAFTKSGSRIVCLALAYGSSKDRRVILKHYKTHMKLMAADTWAHLVLLAAYEVIDDTVMTAKAIFPELTSKDLDSEAQQQETMNMALNINARIPLLYLMAEDSPKWLLDTADHEMLKEIRQIRKETSKKDPSTRRTELNKVLSQPLLDFIASQAETLLQSSYGCQFIGEVLLGAIGDKEASLNTLSSLAVEEHTAETLVTPHAGRLYKTLVQGGRFDPVTKTVTPSDPPLGFGNLLFDTLSSHSDDTLLSWATSSNSWSLVAMLENEQFEHKEDLVKYLQTHAGDLQSPKEDGAANAGTKVLLERIGGSVEGGGKDAEKESKSAKQEDSIVSEMSETKDKKSKKEKKTTGTADNAEEQQPKKKKSKKSV</sequence>
<dbReference type="SUPFAM" id="SSF48371">
    <property type="entry name" value="ARM repeat"/>
    <property type="match status" value="1"/>
</dbReference>
<proteinExistence type="predicted"/>
<dbReference type="GO" id="GO:0005730">
    <property type="term" value="C:nucleolus"/>
    <property type="evidence" value="ECO:0007669"/>
    <property type="project" value="TreeGrafter"/>
</dbReference>